<reference evidence="3" key="1">
    <citation type="journal article" date="2019" name="Int. J. Syst. Evol. Microbiol.">
        <title>The Global Catalogue of Microorganisms (GCM) 10K type strain sequencing project: providing services to taxonomists for standard genome sequencing and annotation.</title>
        <authorList>
            <consortium name="The Broad Institute Genomics Platform"/>
            <consortium name="The Broad Institute Genome Sequencing Center for Infectious Disease"/>
            <person name="Wu L."/>
            <person name="Ma J."/>
        </authorList>
    </citation>
    <scope>NUCLEOTIDE SEQUENCE [LARGE SCALE GENOMIC DNA]</scope>
    <source>
        <strain evidence="3">JCM 18514</strain>
    </source>
</reference>
<sequence>MQPLLDGTDVRFDPVNTSDGGVKVKENSTAGAVFAENPHGGGKGRKRSRESTFMFLRVGPSAVAGKADAGLPGKQKS</sequence>
<protein>
    <recommendedName>
        <fullName evidence="4">CSD domain-containing protein</fullName>
    </recommendedName>
</protein>
<evidence type="ECO:0000313" key="2">
    <source>
        <dbReference type="EMBL" id="GAA5202190.1"/>
    </source>
</evidence>
<evidence type="ECO:0008006" key="4">
    <source>
        <dbReference type="Google" id="ProtNLM"/>
    </source>
</evidence>
<evidence type="ECO:0000256" key="1">
    <source>
        <dbReference type="SAM" id="MobiDB-lite"/>
    </source>
</evidence>
<proteinExistence type="predicted"/>
<name>A0ABP9SSX8_9MICC</name>
<accession>A0ABP9SSX8</accession>
<dbReference type="EMBL" id="BAABKK010000038">
    <property type="protein sequence ID" value="GAA5202190.1"/>
    <property type="molecule type" value="Genomic_DNA"/>
</dbReference>
<feature type="region of interest" description="Disordered" evidence="1">
    <location>
        <begin position="1"/>
        <end position="49"/>
    </location>
</feature>
<gene>
    <name evidence="2" type="ORF">GCM10023346_48540</name>
</gene>
<dbReference type="Proteomes" id="UP001500200">
    <property type="component" value="Unassembled WGS sequence"/>
</dbReference>
<keyword evidence="3" id="KW-1185">Reference proteome</keyword>
<comment type="caution">
    <text evidence="2">The sequence shown here is derived from an EMBL/GenBank/DDBJ whole genome shotgun (WGS) entry which is preliminary data.</text>
</comment>
<organism evidence="2 3">
    <name type="scientific">Arthrobacter gyeryongensis</name>
    <dbReference type="NCBI Taxonomy" id="1650592"/>
    <lineage>
        <taxon>Bacteria</taxon>
        <taxon>Bacillati</taxon>
        <taxon>Actinomycetota</taxon>
        <taxon>Actinomycetes</taxon>
        <taxon>Micrococcales</taxon>
        <taxon>Micrococcaceae</taxon>
        <taxon>Arthrobacter</taxon>
    </lineage>
</organism>
<evidence type="ECO:0000313" key="3">
    <source>
        <dbReference type="Proteomes" id="UP001500200"/>
    </source>
</evidence>